<sequence length="124" mass="13746">MHPAAPSSLLLAYSLALMPGSEVTMSDLEEKDVDEFNSSGLKCPTCFTIRGRQCNPEIKWCAKDRIKCLEFSGVINTGVSLVTSYMRFPVTNQSLSCKSAIRRGATDRAPTPIFFVLFLKKLLH</sequence>
<reference evidence="2" key="1">
    <citation type="submission" date="2025-08" db="UniProtKB">
        <authorList>
            <consortium name="Ensembl"/>
        </authorList>
    </citation>
    <scope>IDENTIFICATION</scope>
</reference>
<dbReference type="GeneTree" id="ENSGT00390000010671"/>
<evidence type="ECO:0000256" key="1">
    <source>
        <dbReference type="SAM" id="SignalP"/>
    </source>
</evidence>
<accession>A0A8C6W333</accession>
<proteinExistence type="predicted"/>
<dbReference type="OMA" id="WCAADKI"/>
<feature type="signal peptide" evidence="1">
    <location>
        <begin position="1"/>
        <end position="16"/>
    </location>
</feature>
<protein>
    <submittedName>
        <fullName evidence="2">LY6/PLAUR domain containing 9</fullName>
    </submittedName>
</protein>
<name>A0A8C6W333_NANGA</name>
<organism evidence="2 3">
    <name type="scientific">Nannospalax galili</name>
    <name type="common">Northern Israeli blind subterranean mole rat</name>
    <name type="synonym">Spalax galili</name>
    <dbReference type="NCBI Taxonomy" id="1026970"/>
    <lineage>
        <taxon>Eukaryota</taxon>
        <taxon>Metazoa</taxon>
        <taxon>Chordata</taxon>
        <taxon>Craniata</taxon>
        <taxon>Vertebrata</taxon>
        <taxon>Euteleostomi</taxon>
        <taxon>Mammalia</taxon>
        <taxon>Eutheria</taxon>
        <taxon>Euarchontoglires</taxon>
        <taxon>Glires</taxon>
        <taxon>Rodentia</taxon>
        <taxon>Myomorpha</taxon>
        <taxon>Muroidea</taxon>
        <taxon>Spalacidae</taxon>
        <taxon>Spalacinae</taxon>
        <taxon>Nannospalax</taxon>
    </lineage>
</organism>
<evidence type="ECO:0000313" key="3">
    <source>
        <dbReference type="Proteomes" id="UP000694381"/>
    </source>
</evidence>
<keyword evidence="3" id="KW-1185">Reference proteome</keyword>
<dbReference type="Proteomes" id="UP000694381">
    <property type="component" value="Unassembled WGS sequence"/>
</dbReference>
<evidence type="ECO:0000313" key="2">
    <source>
        <dbReference type="Ensembl" id="ENSNGAP00000004377.1"/>
    </source>
</evidence>
<reference evidence="2" key="2">
    <citation type="submission" date="2025-09" db="UniProtKB">
        <authorList>
            <consortium name="Ensembl"/>
        </authorList>
    </citation>
    <scope>IDENTIFICATION</scope>
</reference>
<dbReference type="AlphaFoldDB" id="A0A8C6W333"/>
<keyword evidence="1" id="KW-0732">Signal</keyword>
<dbReference type="Ensembl" id="ENSNGAT00000007015.1">
    <property type="protein sequence ID" value="ENSNGAP00000004377.1"/>
    <property type="gene ID" value="ENSNGAG00000005735.1"/>
</dbReference>
<feature type="chain" id="PRO_5034274980" evidence="1">
    <location>
        <begin position="17"/>
        <end position="124"/>
    </location>
</feature>